<feature type="region of interest" description="Disordered" evidence="6">
    <location>
        <begin position="1"/>
        <end position="101"/>
    </location>
</feature>
<feature type="transmembrane region" description="Helical" evidence="5">
    <location>
        <begin position="167"/>
        <end position="190"/>
    </location>
</feature>
<evidence type="ECO:0000256" key="5">
    <source>
        <dbReference type="RuleBase" id="RU363122"/>
    </source>
</evidence>
<feature type="transmembrane region" description="Helical" evidence="5">
    <location>
        <begin position="272"/>
        <end position="297"/>
    </location>
</feature>
<dbReference type="CTD" id="32470"/>
<dbReference type="HOGENOM" id="CLU_066546_0_0_1"/>
<evidence type="ECO:0000256" key="2">
    <source>
        <dbReference type="ARBA" id="ARBA00022692"/>
    </source>
</evidence>
<reference evidence="7" key="1">
    <citation type="submission" date="2005-10" db="EMBL/GenBank/DDBJ databases">
        <authorList>
            <person name="Loftus B.J."/>
            <person name="Nene V.M."/>
            <person name="Hannick L.I."/>
            <person name="Bidwell S."/>
            <person name="Haas B."/>
            <person name="Amedeo P."/>
            <person name="Orvis J."/>
            <person name="Wortman J.R."/>
            <person name="White O.R."/>
            <person name="Salzberg S."/>
            <person name="Shumway M."/>
            <person name="Koo H."/>
            <person name="Zhao Y."/>
            <person name="Holmes M."/>
            <person name="Miller J."/>
            <person name="Schatz M."/>
            <person name="Pop M."/>
            <person name="Pai G."/>
            <person name="Utterback T."/>
            <person name="Rogers Y.-H."/>
            <person name="Kravitz S."/>
            <person name="Fraser C.M."/>
        </authorList>
    </citation>
    <scope>NUCLEOTIDE SEQUENCE</scope>
    <source>
        <strain evidence="7">Liverpool</strain>
    </source>
</reference>
<dbReference type="EMBL" id="CH477186">
    <property type="protein sequence ID" value="EAT48990.1"/>
    <property type="molecule type" value="Genomic_DNA"/>
</dbReference>
<reference evidence="7" key="2">
    <citation type="journal article" date="2007" name="Science">
        <title>Genome sequence of Aedes aegypti, a major arbovirus vector.</title>
        <authorList>
            <person name="Nene V."/>
            <person name="Wortman J.R."/>
            <person name="Lawson D."/>
            <person name="Haas B."/>
            <person name="Kodira C."/>
            <person name="Tu Z.J."/>
            <person name="Loftus B."/>
            <person name="Xi Z."/>
            <person name="Megy K."/>
            <person name="Grabherr M."/>
            <person name="Ren Q."/>
            <person name="Zdobnov E.M."/>
            <person name="Lobo N.F."/>
            <person name="Campbell K.S."/>
            <person name="Brown S.E."/>
            <person name="Bonaldo M.F."/>
            <person name="Zhu J."/>
            <person name="Sinkins S.P."/>
            <person name="Hogenkamp D.G."/>
            <person name="Amedeo P."/>
            <person name="Arensburger P."/>
            <person name="Atkinson P.W."/>
            <person name="Bidwell S."/>
            <person name="Biedler J."/>
            <person name="Birney E."/>
            <person name="Bruggner R.V."/>
            <person name="Costas J."/>
            <person name="Coy M.R."/>
            <person name="Crabtree J."/>
            <person name="Crawford M."/>
            <person name="Debruyn B."/>
            <person name="Decaprio D."/>
            <person name="Eiglmeier K."/>
            <person name="Eisenstadt E."/>
            <person name="El-Dorry H."/>
            <person name="Gelbart W.M."/>
            <person name="Gomes S.L."/>
            <person name="Hammond M."/>
            <person name="Hannick L.I."/>
            <person name="Hogan J.R."/>
            <person name="Holmes M.H."/>
            <person name="Jaffe D."/>
            <person name="Johnston J.S."/>
            <person name="Kennedy R.C."/>
            <person name="Koo H."/>
            <person name="Kravitz S."/>
            <person name="Kriventseva E.V."/>
            <person name="Kulp D."/>
            <person name="Labutti K."/>
            <person name="Lee E."/>
            <person name="Li S."/>
            <person name="Lovin D.D."/>
            <person name="Mao C."/>
            <person name="Mauceli E."/>
            <person name="Menck C.F."/>
            <person name="Miller J.R."/>
            <person name="Montgomery P."/>
            <person name="Mori A."/>
            <person name="Nascimento A.L."/>
            <person name="Naveira H.F."/>
            <person name="Nusbaum C."/>
            <person name="O'leary S."/>
            <person name="Orvis J."/>
            <person name="Pertea M."/>
            <person name="Quesneville H."/>
            <person name="Reidenbach K.R."/>
            <person name="Rogers Y.H."/>
            <person name="Roth C.W."/>
            <person name="Schneider J.R."/>
            <person name="Schatz M."/>
            <person name="Shumway M."/>
            <person name="Stanke M."/>
            <person name="Stinson E.O."/>
            <person name="Tubio J.M."/>
            <person name="Vanzee J.P."/>
            <person name="Verjovski-Almeida S."/>
            <person name="Werner D."/>
            <person name="White O."/>
            <person name="Wyder S."/>
            <person name="Zeng Q."/>
            <person name="Zhao Q."/>
            <person name="Zhao Y."/>
            <person name="Hill C.A."/>
            <person name="Raikhel A.S."/>
            <person name="Soares M.B."/>
            <person name="Knudson D.L."/>
            <person name="Lee N.H."/>
            <person name="Galagan J."/>
            <person name="Salzberg S.L."/>
            <person name="Paulsen I.T."/>
            <person name="Dimopoulos G."/>
            <person name="Collins F.H."/>
            <person name="Birren B."/>
            <person name="Fraser-Liggett C.M."/>
            <person name="Severson D.W."/>
        </authorList>
    </citation>
    <scope>NUCLEOTIDE SEQUENCE [LARGE SCALE GENOMIC DNA]</scope>
    <source>
        <strain evidence="7">Liverpool</strain>
    </source>
</reference>
<dbReference type="GO" id="GO:0055038">
    <property type="term" value="C:recycling endosome membrane"/>
    <property type="evidence" value="ECO:0007669"/>
    <property type="project" value="TreeGrafter"/>
</dbReference>
<sequence>MSGFDDNPFGEPIVDNPFADPSIQAATRNSTNPQQTLDDYDPFSNEAQQQRTQNNFGQPATLQPSSQTVPAYSPSAAQYNNNGAPGASSPSAMTQISTAELQRRQDELEKKAQELERREAELMNSANASRPNNWPPLPSFCPVQPCFYHDINIDIPTEFQKIVQNLYYLWMFYALVMVVNILGGLVLLIHDGEFRTFGLGIFYAVLFTPASFLCWYRPAYKAFKNDSSFNFMMFFFIFFFQTLVTIIQTIGFPGSGTCGVITAISQFSAGGIGILVGIFILAIAFGYGSCAAGNVFMLSKIHAIYRSGSETNRITMDKARQEFQSGFFGNQIVRDAAAGAARATVQSQFNQNRY</sequence>
<evidence type="ECO:0000256" key="1">
    <source>
        <dbReference type="ARBA" id="ARBA00004141"/>
    </source>
</evidence>
<dbReference type="GO" id="GO:0015031">
    <property type="term" value="P:protein transport"/>
    <property type="evidence" value="ECO:0007669"/>
    <property type="project" value="InterPro"/>
</dbReference>
<evidence type="ECO:0000256" key="6">
    <source>
        <dbReference type="SAM" id="MobiDB-lite"/>
    </source>
</evidence>
<keyword evidence="5" id="KW-0813">Transport</keyword>
<keyword evidence="2 5" id="KW-0812">Transmembrane</keyword>
<dbReference type="PANTHER" id="PTHR10687">
    <property type="entry name" value="SECRETORY CARRIER-ASSOCIATED MEMBRANE PROTEIN SCAMP"/>
    <property type="match status" value="1"/>
</dbReference>
<evidence type="ECO:0000256" key="4">
    <source>
        <dbReference type="ARBA" id="ARBA00023136"/>
    </source>
</evidence>
<dbReference type="OrthoDB" id="242866at2759"/>
<comment type="subcellular location">
    <subcellularLocation>
        <location evidence="1 5">Membrane</location>
        <topology evidence="1 5">Multi-pass membrane protein</topology>
    </subcellularLocation>
</comment>
<proteinExistence type="inferred from homology"/>
<dbReference type="Proteomes" id="UP000682892">
    <property type="component" value="Chromosome 1"/>
</dbReference>
<evidence type="ECO:0000313" key="7">
    <source>
        <dbReference type="EMBL" id="EAT48990.1"/>
    </source>
</evidence>
<comment type="similarity">
    <text evidence="5">Belongs to the SCAMP family.</text>
</comment>
<feature type="transmembrane region" description="Helical" evidence="5">
    <location>
        <begin position="228"/>
        <end position="252"/>
    </location>
</feature>
<dbReference type="GO" id="GO:0032588">
    <property type="term" value="C:trans-Golgi network membrane"/>
    <property type="evidence" value="ECO:0007669"/>
    <property type="project" value="TreeGrafter"/>
</dbReference>
<dbReference type="PANTHER" id="PTHR10687:SF2">
    <property type="entry name" value="SECRETORY CARRIER-ASSOCIATED MEMBRANE PROTEIN"/>
    <property type="match status" value="1"/>
</dbReference>
<accession>A0A1S4EUX4</accession>
<dbReference type="KEGG" id="aag:5563589"/>
<protein>
    <recommendedName>
        <fullName evidence="5">Secretory carrier-associated membrane protein</fullName>
        <shortName evidence="5">Secretory carrier membrane protein</shortName>
    </recommendedName>
</protein>
<evidence type="ECO:0000313" key="8">
    <source>
        <dbReference type="Proteomes" id="UP000682892"/>
    </source>
</evidence>
<dbReference type="InterPro" id="IPR007273">
    <property type="entry name" value="SCAMP"/>
</dbReference>
<feature type="transmembrane region" description="Helical" evidence="5">
    <location>
        <begin position="196"/>
        <end position="216"/>
    </location>
</feature>
<feature type="compositionally biased region" description="Polar residues" evidence="6">
    <location>
        <begin position="24"/>
        <end position="37"/>
    </location>
</feature>
<organism evidence="7 8">
    <name type="scientific">Aedes aegypti</name>
    <name type="common">Yellowfever mosquito</name>
    <name type="synonym">Culex aegypti</name>
    <dbReference type="NCBI Taxonomy" id="7159"/>
    <lineage>
        <taxon>Eukaryota</taxon>
        <taxon>Metazoa</taxon>
        <taxon>Ecdysozoa</taxon>
        <taxon>Arthropoda</taxon>
        <taxon>Hexapoda</taxon>
        <taxon>Insecta</taxon>
        <taxon>Pterygota</taxon>
        <taxon>Neoptera</taxon>
        <taxon>Endopterygota</taxon>
        <taxon>Diptera</taxon>
        <taxon>Nematocera</taxon>
        <taxon>Culicoidea</taxon>
        <taxon>Culicidae</taxon>
        <taxon>Culicinae</taxon>
        <taxon>Aedini</taxon>
        <taxon>Aedes</taxon>
        <taxon>Stegomyia</taxon>
    </lineage>
</organism>
<feature type="compositionally biased region" description="Polar residues" evidence="6">
    <location>
        <begin position="45"/>
        <end position="100"/>
    </location>
</feature>
<keyword evidence="4 5" id="KW-0472">Membrane</keyword>
<dbReference type="OMA" id="NMVACIF"/>
<reference evidence="7" key="3">
    <citation type="submission" date="2012-09" db="EMBL/GenBank/DDBJ databases">
        <authorList>
            <consortium name="VectorBase"/>
        </authorList>
    </citation>
    <scope>NUCLEOTIDE SEQUENCE</scope>
    <source>
        <strain evidence="7">Liverpool</strain>
    </source>
</reference>
<dbReference type="AlphaFoldDB" id="A0A1S4EUX4"/>
<dbReference type="Pfam" id="PF04144">
    <property type="entry name" value="SCAMP"/>
    <property type="match status" value="1"/>
</dbReference>
<keyword evidence="3 5" id="KW-1133">Transmembrane helix</keyword>
<name>A0A1S4EUX4_AEDAE</name>
<gene>
    <name evidence="7" type="ORF">AaeL_AAEL000090</name>
</gene>
<evidence type="ECO:0000256" key="3">
    <source>
        <dbReference type="ARBA" id="ARBA00022989"/>
    </source>
</evidence>